<proteinExistence type="predicted"/>
<dbReference type="Proteomes" id="UP001732700">
    <property type="component" value="Chromosome 7D"/>
</dbReference>
<organism evidence="1 2">
    <name type="scientific">Avena sativa</name>
    <name type="common">Oat</name>
    <dbReference type="NCBI Taxonomy" id="4498"/>
    <lineage>
        <taxon>Eukaryota</taxon>
        <taxon>Viridiplantae</taxon>
        <taxon>Streptophyta</taxon>
        <taxon>Embryophyta</taxon>
        <taxon>Tracheophyta</taxon>
        <taxon>Spermatophyta</taxon>
        <taxon>Magnoliopsida</taxon>
        <taxon>Liliopsida</taxon>
        <taxon>Poales</taxon>
        <taxon>Poaceae</taxon>
        <taxon>BOP clade</taxon>
        <taxon>Pooideae</taxon>
        <taxon>Poodae</taxon>
        <taxon>Poeae</taxon>
        <taxon>Poeae Chloroplast Group 1 (Aveneae type)</taxon>
        <taxon>Aveninae</taxon>
        <taxon>Avena</taxon>
    </lineage>
</organism>
<reference evidence="1" key="1">
    <citation type="submission" date="2021-05" db="EMBL/GenBank/DDBJ databases">
        <authorList>
            <person name="Scholz U."/>
            <person name="Mascher M."/>
            <person name="Fiebig A."/>
        </authorList>
    </citation>
    <scope>NUCLEOTIDE SEQUENCE [LARGE SCALE GENOMIC DNA]</scope>
</reference>
<sequence>MERETPRGPPGGGTAPPPWPLNLAKKFSGTFGIPPFRHYHEDIWIEVFKHIPGSGLIRLSATCRWLRSLVAEDSVWRFSFFRDFSLPTGISHLFPCPLVHGSWRLMYFNIMSFWFKPGKNIDWYPIGGLLVDTQSLLLTGMLALPQQSPPEAKDSIEMTGACQLQNVRPGIWIAEMDTIGCLTCKECHCLGKTQVLDAHHCEWYPREDVAEYNDVGAHVNKNVNTAAAGIFNPRHLQSKDVAAILNAKSWIRPHLDYKAKARQTPLAVAISTNIPPNNGLLSKFQAAQDMHNGGDIVSVRIIQQLI</sequence>
<dbReference type="EnsemblPlants" id="AVESA.00010b.r2.7DG1364050.1">
    <property type="protein sequence ID" value="AVESA.00010b.r2.7DG1364050.1.CDS"/>
    <property type="gene ID" value="AVESA.00010b.r2.7DG1364050"/>
</dbReference>
<name>A0ACD6AA93_AVESA</name>
<reference evidence="1" key="2">
    <citation type="submission" date="2025-09" db="UniProtKB">
        <authorList>
            <consortium name="EnsemblPlants"/>
        </authorList>
    </citation>
    <scope>IDENTIFICATION</scope>
</reference>
<evidence type="ECO:0000313" key="2">
    <source>
        <dbReference type="Proteomes" id="UP001732700"/>
    </source>
</evidence>
<evidence type="ECO:0000313" key="1">
    <source>
        <dbReference type="EnsemblPlants" id="AVESA.00010b.r2.7DG1364050.1.CDS"/>
    </source>
</evidence>
<accession>A0ACD6AA93</accession>
<keyword evidence="2" id="KW-1185">Reference proteome</keyword>
<protein>
    <submittedName>
        <fullName evidence="1">Uncharacterized protein</fullName>
    </submittedName>
</protein>